<dbReference type="PANTHER" id="PTHR22942">
    <property type="entry name" value="RECA/RAD51/RADA DNA STRAND-PAIRING FAMILY MEMBER"/>
    <property type="match status" value="1"/>
</dbReference>
<dbReference type="EMBL" id="MU167224">
    <property type="protein sequence ID" value="KAG0149802.1"/>
    <property type="molecule type" value="Genomic_DNA"/>
</dbReference>
<sequence>MATEPDTRFYIDVDALQDLGISAQDIKKLKDGGFATVKAVINASRKQLTALKGISEIKVDKIKDSAAKLSGPMFKTGKFLIICYSLLL</sequence>
<protein>
    <submittedName>
        <fullName evidence="2">Uncharacterized protein</fullName>
    </submittedName>
</protein>
<proteinExistence type="predicted"/>
<dbReference type="GO" id="GO:0006312">
    <property type="term" value="P:mitotic recombination"/>
    <property type="evidence" value="ECO:0007669"/>
    <property type="project" value="TreeGrafter"/>
</dbReference>
<dbReference type="AlphaFoldDB" id="A0A9P6NQG9"/>
<dbReference type="GO" id="GO:0000150">
    <property type="term" value="F:DNA strand exchange activity"/>
    <property type="evidence" value="ECO:0007669"/>
    <property type="project" value="TreeGrafter"/>
</dbReference>
<evidence type="ECO:0000313" key="3">
    <source>
        <dbReference type="Proteomes" id="UP000886653"/>
    </source>
</evidence>
<dbReference type="GO" id="GO:0000730">
    <property type="term" value="P:DNA recombinase assembly"/>
    <property type="evidence" value="ECO:0007669"/>
    <property type="project" value="TreeGrafter"/>
</dbReference>
<evidence type="ECO:0000313" key="2">
    <source>
        <dbReference type="EMBL" id="KAG0149802.1"/>
    </source>
</evidence>
<dbReference type="InterPro" id="IPR010995">
    <property type="entry name" value="DNA_repair_Rad51/TF_NusA_a-hlx"/>
</dbReference>
<dbReference type="GO" id="GO:0008094">
    <property type="term" value="F:ATP-dependent activity, acting on DNA"/>
    <property type="evidence" value="ECO:0007669"/>
    <property type="project" value="TreeGrafter"/>
</dbReference>
<reference evidence="2" key="1">
    <citation type="submission" date="2013-11" db="EMBL/GenBank/DDBJ databases">
        <title>Genome sequence of the fusiform rust pathogen reveals effectors for host alternation and coevolution with pine.</title>
        <authorList>
            <consortium name="DOE Joint Genome Institute"/>
            <person name="Smith K."/>
            <person name="Pendleton A."/>
            <person name="Kubisiak T."/>
            <person name="Anderson C."/>
            <person name="Salamov A."/>
            <person name="Aerts A."/>
            <person name="Riley R."/>
            <person name="Clum A."/>
            <person name="Lindquist E."/>
            <person name="Ence D."/>
            <person name="Campbell M."/>
            <person name="Kronenberg Z."/>
            <person name="Feau N."/>
            <person name="Dhillon B."/>
            <person name="Hamelin R."/>
            <person name="Burleigh J."/>
            <person name="Smith J."/>
            <person name="Yandell M."/>
            <person name="Nelson C."/>
            <person name="Grigoriev I."/>
            <person name="Davis J."/>
        </authorList>
    </citation>
    <scope>NUCLEOTIDE SEQUENCE</scope>
    <source>
        <strain evidence="2">G11</strain>
    </source>
</reference>
<gene>
    <name evidence="2" type="ORF">CROQUDRAFT_39299</name>
</gene>
<dbReference type="FunFam" id="1.10.150.20:FF:000208">
    <property type="entry name" value="Meiotic recombination protein DMC1"/>
    <property type="match status" value="1"/>
</dbReference>
<dbReference type="GO" id="GO:0003697">
    <property type="term" value="F:single-stranded DNA binding"/>
    <property type="evidence" value="ECO:0007669"/>
    <property type="project" value="TreeGrafter"/>
</dbReference>
<dbReference type="Pfam" id="PF14520">
    <property type="entry name" value="HHH_5"/>
    <property type="match status" value="1"/>
</dbReference>
<dbReference type="GO" id="GO:0042148">
    <property type="term" value="P:DNA strand invasion"/>
    <property type="evidence" value="ECO:0007669"/>
    <property type="project" value="TreeGrafter"/>
</dbReference>
<accession>A0A9P6NQG9</accession>
<keyword evidence="3" id="KW-1185">Reference proteome</keyword>
<keyword evidence="1" id="KW-0238">DNA-binding</keyword>
<organism evidence="2 3">
    <name type="scientific">Cronartium quercuum f. sp. fusiforme G11</name>
    <dbReference type="NCBI Taxonomy" id="708437"/>
    <lineage>
        <taxon>Eukaryota</taxon>
        <taxon>Fungi</taxon>
        <taxon>Dikarya</taxon>
        <taxon>Basidiomycota</taxon>
        <taxon>Pucciniomycotina</taxon>
        <taxon>Pucciniomycetes</taxon>
        <taxon>Pucciniales</taxon>
        <taxon>Coleosporiaceae</taxon>
        <taxon>Cronartium</taxon>
    </lineage>
</organism>
<name>A0A9P6NQG9_9BASI</name>
<dbReference type="SUPFAM" id="SSF47794">
    <property type="entry name" value="Rad51 N-terminal domain-like"/>
    <property type="match status" value="1"/>
</dbReference>
<dbReference type="PANTHER" id="PTHR22942:SF30">
    <property type="entry name" value="MEIOTIC RECOMBINATION PROTEIN DMC1_LIM15 HOMOLOG"/>
    <property type="match status" value="1"/>
</dbReference>
<dbReference type="Gene3D" id="1.10.150.20">
    <property type="entry name" value="5' to 3' exonuclease, C-terminal subdomain"/>
    <property type="match status" value="1"/>
</dbReference>
<dbReference type="GO" id="GO:0003690">
    <property type="term" value="F:double-stranded DNA binding"/>
    <property type="evidence" value="ECO:0007669"/>
    <property type="project" value="TreeGrafter"/>
</dbReference>
<dbReference type="GO" id="GO:0000166">
    <property type="term" value="F:nucleotide binding"/>
    <property type="evidence" value="ECO:0007669"/>
    <property type="project" value="InterPro"/>
</dbReference>
<dbReference type="OrthoDB" id="10251254at2759"/>
<comment type="caution">
    <text evidence="2">The sequence shown here is derived from an EMBL/GenBank/DDBJ whole genome shotgun (WGS) entry which is preliminary data.</text>
</comment>
<dbReference type="Proteomes" id="UP000886653">
    <property type="component" value="Unassembled WGS sequence"/>
</dbReference>
<evidence type="ECO:0000256" key="1">
    <source>
        <dbReference type="ARBA" id="ARBA00023125"/>
    </source>
</evidence>